<proteinExistence type="predicted"/>
<dbReference type="AlphaFoldDB" id="A0A9Q1JY98"/>
<dbReference type="EMBL" id="JAKOGI010000561">
    <property type="protein sequence ID" value="KAJ8433086.1"/>
    <property type="molecule type" value="Genomic_DNA"/>
</dbReference>
<accession>A0A9Q1JY98</accession>
<feature type="region of interest" description="Disordered" evidence="1">
    <location>
        <begin position="116"/>
        <end position="153"/>
    </location>
</feature>
<evidence type="ECO:0000313" key="2">
    <source>
        <dbReference type="EMBL" id="KAJ8433086.1"/>
    </source>
</evidence>
<evidence type="ECO:0000313" key="3">
    <source>
        <dbReference type="Proteomes" id="UP001153076"/>
    </source>
</evidence>
<dbReference type="Proteomes" id="UP001153076">
    <property type="component" value="Unassembled WGS sequence"/>
</dbReference>
<comment type="caution">
    <text evidence="2">The sequence shown here is derived from an EMBL/GenBank/DDBJ whole genome shotgun (WGS) entry which is preliminary data.</text>
</comment>
<evidence type="ECO:0000256" key="1">
    <source>
        <dbReference type="SAM" id="MobiDB-lite"/>
    </source>
</evidence>
<keyword evidence="3" id="KW-1185">Reference proteome</keyword>
<sequence length="153" mass="17074">MHPEIFGNRAREMNDPSAAVHNCTNYEAHRCHHKTVLIATIKGNPECRAAAYYELPELPQAIFYAMLLNEAEELGVLHGPRLWLLEVALTELRWGAFESWIWSFDDRVYEARFYPKSSSGEGVRTGRQGETSNGGAVDGAAYEGTASSRTSPK</sequence>
<reference evidence="2" key="1">
    <citation type="submission" date="2022-04" db="EMBL/GenBank/DDBJ databases">
        <title>Carnegiea gigantea Genome sequencing and assembly v2.</title>
        <authorList>
            <person name="Copetti D."/>
            <person name="Sanderson M.J."/>
            <person name="Burquez A."/>
            <person name="Wojciechowski M.F."/>
        </authorList>
    </citation>
    <scope>NUCLEOTIDE SEQUENCE</scope>
    <source>
        <strain evidence="2">SGP5-SGP5p</strain>
        <tissue evidence="2">Aerial part</tissue>
    </source>
</reference>
<gene>
    <name evidence="2" type="ORF">Cgig2_014134</name>
</gene>
<organism evidence="2 3">
    <name type="scientific">Carnegiea gigantea</name>
    <dbReference type="NCBI Taxonomy" id="171969"/>
    <lineage>
        <taxon>Eukaryota</taxon>
        <taxon>Viridiplantae</taxon>
        <taxon>Streptophyta</taxon>
        <taxon>Embryophyta</taxon>
        <taxon>Tracheophyta</taxon>
        <taxon>Spermatophyta</taxon>
        <taxon>Magnoliopsida</taxon>
        <taxon>eudicotyledons</taxon>
        <taxon>Gunneridae</taxon>
        <taxon>Pentapetalae</taxon>
        <taxon>Caryophyllales</taxon>
        <taxon>Cactineae</taxon>
        <taxon>Cactaceae</taxon>
        <taxon>Cactoideae</taxon>
        <taxon>Echinocereeae</taxon>
        <taxon>Carnegiea</taxon>
    </lineage>
</organism>
<protein>
    <submittedName>
        <fullName evidence="2">Uncharacterized protein</fullName>
    </submittedName>
</protein>
<name>A0A9Q1JY98_9CARY</name>